<dbReference type="Proteomes" id="UP000010880">
    <property type="component" value="Chromosome"/>
</dbReference>
<dbReference type="SUPFAM" id="SSF48019">
    <property type="entry name" value="post-AAA+ oligomerization domain-like"/>
    <property type="match status" value="1"/>
</dbReference>
<sequence length="558" mass="63793">MAYVSLYRKWRPQDFSDIAGQRSVVKTLKNAINMNRIAHAYLFCGPRGTGKTSTAKILSKALNCEEGPTIKPCNECIACTKINNNNSIDVIEIDAASNRGIDEIRELREKVKFSPTEGNYKVYIIDEVHMLTTEAFNALLKTLEEPPDYVIFILATTEPHKLLPTILSRCQRFDFSRLSITDIKERLSYICQREEIEVSENALTTIARNAEGGMRDAISILDQTISFSGSEIKIDDVAAVLGMVGRDVLFKLIKVMNDQDVEAGLKLITKVINEGKDIKQFVNDLVYHLRNLLLVKECQGADKLFDLTDDTCERLKKQAKQLRNSQLLRWVEILNELDYKLKQTNQPRIILEMGIVKLIKPATDKSLTTILDRVTRLEEIVKSGQLVTNKSTKEKVTEEKEISANEITTNDNQGATKKPKEKKQVADSFDEGEVTLEQVKEQWDQVLDYLKSQQIMTLHAVLKHNTQLIKLEDKKLFIRLEKPSDFYKDTLKKGKNTLVKILKKFLGVHLQVKYDFSRSNRRKHKKNDDKNQEVLNHPVVKEAVKKFNGKVVKVEKVN</sequence>
<comment type="similarity">
    <text evidence="1">Belongs to the DnaX/STICHEL family.</text>
</comment>
<keyword evidence="6" id="KW-0479">Metal-binding</keyword>
<dbReference type="CDD" id="cd18137">
    <property type="entry name" value="HLD_clamp_pol_III_gamma_tau"/>
    <property type="match status" value="1"/>
</dbReference>
<dbReference type="SMART" id="SM00382">
    <property type="entry name" value="AAA"/>
    <property type="match status" value="1"/>
</dbReference>
<feature type="compositionally biased region" description="Polar residues" evidence="12">
    <location>
        <begin position="405"/>
        <end position="415"/>
    </location>
</feature>
<keyword evidence="3" id="KW-0808">Transferase</keyword>
<dbReference type="KEGG" id="hhl:Halha_0046"/>
<dbReference type="GO" id="GO:0006261">
    <property type="term" value="P:DNA-templated DNA replication"/>
    <property type="evidence" value="ECO:0007669"/>
    <property type="project" value="TreeGrafter"/>
</dbReference>
<dbReference type="Gene3D" id="1.10.8.60">
    <property type="match status" value="1"/>
</dbReference>
<dbReference type="AlphaFoldDB" id="L0K451"/>
<keyword evidence="9" id="KW-0067">ATP-binding</keyword>
<dbReference type="PANTHER" id="PTHR11669">
    <property type="entry name" value="REPLICATION FACTOR C / DNA POLYMERASE III GAMMA-TAU SUBUNIT"/>
    <property type="match status" value="1"/>
</dbReference>
<evidence type="ECO:0000313" key="15">
    <source>
        <dbReference type="Proteomes" id="UP000010880"/>
    </source>
</evidence>
<evidence type="ECO:0000256" key="4">
    <source>
        <dbReference type="ARBA" id="ARBA00022695"/>
    </source>
</evidence>
<dbReference type="NCBIfam" id="NF004046">
    <property type="entry name" value="PRK05563.1"/>
    <property type="match status" value="1"/>
</dbReference>
<evidence type="ECO:0000256" key="8">
    <source>
        <dbReference type="ARBA" id="ARBA00022833"/>
    </source>
</evidence>
<keyword evidence="15" id="KW-1185">Reference proteome</keyword>
<dbReference type="CDD" id="cd00009">
    <property type="entry name" value="AAA"/>
    <property type="match status" value="1"/>
</dbReference>
<keyword evidence="5" id="KW-0235">DNA replication</keyword>
<dbReference type="NCBIfam" id="TIGR02397">
    <property type="entry name" value="dnaX_nterm"/>
    <property type="match status" value="1"/>
</dbReference>
<feature type="region of interest" description="Disordered" evidence="12">
    <location>
        <begin position="397"/>
        <end position="421"/>
    </location>
</feature>
<evidence type="ECO:0000256" key="5">
    <source>
        <dbReference type="ARBA" id="ARBA00022705"/>
    </source>
</evidence>
<dbReference type="OrthoDB" id="9810148at2"/>
<keyword evidence="8" id="KW-0862">Zinc</keyword>
<dbReference type="PANTHER" id="PTHR11669:SF0">
    <property type="entry name" value="PROTEIN STICHEL-LIKE 2"/>
    <property type="match status" value="1"/>
</dbReference>
<evidence type="ECO:0000313" key="14">
    <source>
        <dbReference type="EMBL" id="AGB40067.1"/>
    </source>
</evidence>
<dbReference type="InterPro" id="IPR022754">
    <property type="entry name" value="DNA_pol_III_gamma-3"/>
</dbReference>
<dbReference type="Gene3D" id="1.20.272.10">
    <property type="match status" value="1"/>
</dbReference>
<dbReference type="InterPro" id="IPR050238">
    <property type="entry name" value="DNA_Rep/Repair_Clamp_Loader"/>
</dbReference>
<feature type="domain" description="AAA+ ATPase" evidence="13">
    <location>
        <begin position="37"/>
        <end position="179"/>
    </location>
</feature>
<accession>L0K451</accession>
<evidence type="ECO:0000256" key="11">
    <source>
        <dbReference type="ARBA" id="ARBA00049244"/>
    </source>
</evidence>
<reference evidence="15" key="1">
    <citation type="submission" date="2012-02" db="EMBL/GenBank/DDBJ databases">
        <title>The complete genome of Halobacteroides halobius DSM 5150.</title>
        <authorList>
            <person name="Lucas S."/>
            <person name="Copeland A."/>
            <person name="Lapidus A."/>
            <person name="Glavina del Rio T."/>
            <person name="Dalin E."/>
            <person name="Tice H."/>
            <person name="Bruce D."/>
            <person name="Goodwin L."/>
            <person name="Pitluck S."/>
            <person name="Peters L."/>
            <person name="Mikhailova N."/>
            <person name="Gu W."/>
            <person name="Kyrpides N."/>
            <person name="Mavromatis K."/>
            <person name="Ivanova N."/>
            <person name="Brettin T."/>
            <person name="Detter J.C."/>
            <person name="Han C."/>
            <person name="Larimer F."/>
            <person name="Land M."/>
            <person name="Hauser L."/>
            <person name="Markowitz V."/>
            <person name="Cheng J.-F."/>
            <person name="Hugenholtz P."/>
            <person name="Woyke T."/>
            <person name="Wu D."/>
            <person name="Tindall B."/>
            <person name="Pomrenke H."/>
            <person name="Brambilla E."/>
            <person name="Klenk H.-P."/>
            <person name="Eisen J.A."/>
        </authorList>
    </citation>
    <scope>NUCLEOTIDE SEQUENCE [LARGE SCALE GENOMIC DNA]</scope>
    <source>
        <strain evidence="15">ATCC 35273 / DSM 5150 / MD-1</strain>
    </source>
</reference>
<dbReference type="Pfam" id="PF12169">
    <property type="entry name" value="DNA_pol3_gamma3"/>
    <property type="match status" value="1"/>
</dbReference>
<dbReference type="Pfam" id="PF13177">
    <property type="entry name" value="DNA_pol3_delta2"/>
    <property type="match status" value="1"/>
</dbReference>
<evidence type="ECO:0000256" key="2">
    <source>
        <dbReference type="ARBA" id="ARBA00012417"/>
    </source>
</evidence>
<dbReference type="HOGENOM" id="CLU_006229_0_3_9"/>
<proteinExistence type="inferred from homology"/>
<organism evidence="14 15">
    <name type="scientific">Halobacteroides halobius (strain ATCC 35273 / DSM 5150 / MD-1)</name>
    <dbReference type="NCBI Taxonomy" id="748449"/>
    <lineage>
        <taxon>Bacteria</taxon>
        <taxon>Bacillati</taxon>
        <taxon>Bacillota</taxon>
        <taxon>Clostridia</taxon>
        <taxon>Halanaerobiales</taxon>
        <taxon>Halobacteroidaceae</taxon>
        <taxon>Halobacteroides</taxon>
    </lineage>
</organism>
<dbReference type="GO" id="GO:0003887">
    <property type="term" value="F:DNA-directed DNA polymerase activity"/>
    <property type="evidence" value="ECO:0007669"/>
    <property type="project" value="UniProtKB-KW"/>
</dbReference>
<dbReference type="GO" id="GO:0009360">
    <property type="term" value="C:DNA polymerase III complex"/>
    <property type="evidence" value="ECO:0007669"/>
    <property type="project" value="InterPro"/>
</dbReference>
<evidence type="ECO:0000259" key="13">
    <source>
        <dbReference type="SMART" id="SM00382"/>
    </source>
</evidence>
<dbReference type="FunFam" id="3.40.50.300:FF:000014">
    <property type="entry name" value="DNA polymerase III subunit gamma/tau"/>
    <property type="match status" value="1"/>
</dbReference>
<dbReference type="InterPro" id="IPR008921">
    <property type="entry name" value="DNA_pol3_clamp-load_cplx_C"/>
</dbReference>
<dbReference type="EC" id="2.7.7.7" evidence="2"/>
<dbReference type="GO" id="GO:0005524">
    <property type="term" value="F:ATP binding"/>
    <property type="evidence" value="ECO:0007669"/>
    <property type="project" value="UniProtKB-KW"/>
</dbReference>
<dbReference type="GO" id="GO:0003677">
    <property type="term" value="F:DNA binding"/>
    <property type="evidence" value="ECO:0007669"/>
    <property type="project" value="InterPro"/>
</dbReference>
<dbReference type="PATRIC" id="fig|748449.3.peg.29"/>
<evidence type="ECO:0000256" key="7">
    <source>
        <dbReference type="ARBA" id="ARBA00022741"/>
    </source>
</evidence>
<dbReference type="InterPro" id="IPR045085">
    <property type="entry name" value="HLD_clamp_pol_III_gamma_tau"/>
</dbReference>
<dbReference type="GO" id="GO:0046872">
    <property type="term" value="F:metal ion binding"/>
    <property type="evidence" value="ECO:0007669"/>
    <property type="project" value="UniProtKB-KW"/>
</dbReference>
<dbReference type="Pfam" id="PF20964">
    <property type="entry name" value="DnaX_C"/>
    <property type="match status" value="1"/>
</dbReference>
<gene>
    <name evidence="14" type="ordered locus">Halha_0046</name>
</gene>
<evidence type="ECO:0000256" key="10">
    <source>
        <dbReference type="ARBA" id="ARBA00022932"/>
    </source>
</evidence>
<keyword evidence="7" id="KW-0547">Nucleotide-binding</keyword>
<dbReference type="Gene3D" id="3.40.50.300">
    <property type="entry name" value="P-loop containing nucleotide triphosphate hydrolases"/>
    <property type="match status" value="1"/>
</dbReference>
<dbReference type="Pfam" id="PF22608">
    <property type="entry name" value="DNAX_ATPase_lid"/>
    <property type="match status" value="1"/>
</dbReference>
<protein>
    <recommendedName>
        <fullName evidence="2">DNA-directed DNA polymerase</fullName>
        <ecNumber evidence="2">2.7.7.7</ecNumber>
    </recommendedName>
</protein>
<dbReference type="InterPro" id="IPR027417">
    <property type="entry name" value="P-loop_NTPase"/>
</dbReference>
<dbReference type="FunFam" id="1.10.8.60:FF:000013">
    <property type="entry name" value="DNA polymerase III subunit gamma/tau"/>
    <property type="match status" value="1"/>
</dbReference>
<name>L0K451_HALHC</name>
<evidence type="ECO:0000256" key="1">
    <source>
        <dbReference type="ARBA" id="ARBA00006360"/>
    </source>
</evidence>
<dbReference type="STRING" id="748449.Halha_0046"/>
<dbReference type="InterPro" id="IPR001270">
    <property type="entry name" value="ClpA/B"/>
</dbReference>
<evidence type="ECO:0000256" key="6">
    <source>
        <dbReference type="ARBA" id="ARBA00022723"/>
    </source>
</evidence>
<dbReference type="InterPro" id="IPR048448">
    <property type="entry name" value="DnaX-like_C"/>
</dbReference>
<dbReference type="InterPro" id="IPR003593">
    <property type="entry name" value="AAA+_ATPase"/>
</dbReference>
<evidence type="ECO:0000256" key="3">
    <source>
        <dbReference type="ARBA" id="ARBA00022679"/>
    </source>
</evidence>
<keyword evidence="4" id="KW-0548">Nucleotidyltransferase</keyword>
<dbReference type="SUPFAM" id="SSF52540">
    <property type="entry name" value="P-loop containing nucleoside triphosphate hydrolases"/>
    <property type="match status" value="1"/>
</dbReference>
<dbReference type="RefSeq" id="WP_015325795.1">
    <property type="nucleotide sequence ID" value="NC_019978.1"/>
</dbReference>
<evidence type="ECO:0000256" key="12">
    <source>
        <dbReference type="SAM" id="MobiDB-lite"/>
    </source>
</evidence>
<dbReference type="EMBL" id="CP003359">
    <property type="protein sequence ID" value="AGB40067.1"/>
    <property type="molecule type" value="Genomic_DNA"/>
</dbReference>
<evidence type="ECO:0000256" key="9">
    <source>
        <dbReference type="ARBA" id="ARBA00022840"/>
    </source>
</evidence>
<comment type="catalytic activity">
    <reaction evidence="11">
        <text>DNA(n) + a 2'-deoxyribonucleoside 5'-triphosphate = DNA(n+1) + diphosphate</text>
        <dbReference type="Rhea" id="RHEA:22508"/>
        <dbReference type="Rhea" id="RHEA-COMP:17339"/>
        <dbReference type="Rhea" id="RHEA-COMP:17340"/>
        <dbReference type="ChEBI" id="CHEBI:33019"/>
        <dbReference type="ChEBI" id="CHEBI:61560"/>
        <dbReference type="ChEBI" id="CHEBI:173112"/>
        <dbReference type="EC" id="2.7.7.7"/>
    </reaction>
</comment>
<dbReference type="PRINTS" id="PR00300">
    <property type="entry name" value="CLPPROTEASEA"/>
</dbReference>
<dbReference type="InterPro" id="IPR012763">
    <property type="entry name" value="DNA_pol_III_sug/sutau_N"/>
</dbReference>
<dbReference type="eggNOG" id="COG2812">
    <property type="taxonomic scope" value="Bacteria"/>
</dbReference>
<keyword evidence="10" id="KW-0239">DNA-directed DNA polymerase</keyword>